<dbReference type="EMBL" id="JACICC010000002">
    <property type="protein sequence ID" value="MBB3808751.1"/>
    <property type="molecule type" value="Genomic_DNA"/>
</dbReference>
<keyword evidence="2" id="KW-1185">Reference proteome</keyword>
<name>A0A7W5Z298_9HYPH</name>
<reference evidence="1 2" key="1">
    <citation type="submission" date="2020-08" db="EMBL/GenBank/DDBJ databases">
        <title>Genomic Encyclopedia of Type Strains, Phase IV (KMG-IV): sequencing the most valuable type-strain genomes for metagenomic binning, comparative biology and taxonomic classification.</title>
        <authorList>
            <person name="Goeker M."/>
        </authorList>
    </citation>
    <scope>NUCLEOTIDE SEQUENCE [LARGE SCALE GENOMIC DNA]</scope>
    <source>
        <strain evidence="1 2">DSM 28760</strain>
    </source>
</reference>
<evidence type="ECO:0000313" key="2">
    <source>
        <dbReference type="Proteomes" id="UP000537592"/>
    </source>
</evidence>
<comment type="caution">
    <text evidence="1">The sequence shown here is derived from an EMBL/GenBank/DDBJ whole genome shotgun (WGS) entry which is preliminary data.</text>
</comment>
<dbReference type="AlphaFoldDB" id="A0A7W5Z298"/>
<dbReference type="InterPro" id="IPR054182">
    <property type="entry name" value="DUF6889"/>
</dbReference>
<dbReference type="Pfam" id="PF21829">
    <property type="entry name" value="DUF6889"/>
    <property type="match status" value="1"/>
</dbReference>
<dbReference type="Proteomes" id="UP000537592">
    <property type="component" value="Unassembled WGS sequence"/>
</dbReference>
<accession>A0A7W5Z298</accession>
<sequence length="44" mass="4757">MRGVCRYESLVDGTLDLVDVAIMNEALDASDENSARAQEAAKKT</sequence>
<organism evidence="1 2">
    <name type="scientific">Pseudochelatococcus contaminans</name>
    <dbReference type="NCBI Taxonomy" id="1538103"/>
    <lineage>
        <taxon>Bacteria</taxon>
        <taxon>Pseudomonadati</taxon>
        <taxon>Pseudomonadota</taxon>
        <taxon>Alphaproteobacteria</taxon>
        <taxon>Hyphomicrobiales</taxon>
        <taxon>Chelatococcaceae</taxon>
        <taxon>Pseudochelatococcus</taxon>
    </lineage>
</organism>
<gene>
    <name evidence="1" type="ORF">FHS81_000821</name>
</gene>
<evidence type="ECO:0000313" key="1">
    <source>
        <dbReference type="EMBL" id="MBB3808751.1"/>
    </source>
</evidence>
<protein>
    <submittedName>
        <fullName evidence="1">Uncharacterized protein</fullName>
    </submittedName>
</protein>
<proteinExistence type="predicted"/>
<dbReference type="RefSeq" id="WP_281374406.1">
    <property type="nucleotide sequence ID" value="NZ_JACICC010000002.1"/>
</dbReference>